<dbReference type="RefSeq" id="WP_259630011.1">
    <property type="nucleotide sequence ID" value="NZ_JANYMP010000049.1"/>
</dbReference>
<proteinExistence type="predicted"/>
<gene>
    <name evidence="1" type="ORF">NZH93_47710</name>
</gene>
<protein>
    <submittedName>
        <fullName evidence="1">RtcB family protein</fullName>
    </submittedName>
</protein>
<accession>A0A9X2VXL8</accession>
<reference evidence="1" key="1">
    <citation type="submission" date="2022-08" db="EMBL/GenBank/DDBJ databases">
        <authorList>
            <person name="Tistechok S."/>
            <person name="Samborskyy M."/>
            <person name="Roman I."/>
        </authorList>
    </citation>
    <scope>NUCLEOTIDE SEQUENCE</scope>
    <source>
        <strain evidence="1">DSM 103496</strain>
    </source>
</reference>
<dbReference type="AlphaFoldDB" id="A0A9X2VXL8"/>
<evidence type="ECO:0000313" key="1">
    <source>
        <dbReference type="EMBL" id="MCS7484564.1"/>
    </source>
</evidence>
<comment type="caution">
    <text evidence="1">The sequence shown here is derived from an EMBL/GenBank/DDBJ whole genome shotgun (WGS) entry which is preliminary data.</text>
</comment>
<keyword evidence="2" id="KW-1185">Reference proteome</keyword>
<sequence length="111" mass="11453">MSDVATGSTVATFPGESSRKIGVAFSGDGRWMVTLAEPTDAGDLTAVVLDMSGEDVLVTRKGAIRAGLGELGIIPDQALVKAACITAGRDLTADEWRAMVDSAVPDDLACR</sequence>
<evidence type="ECO:0000313" key="2">
    <source>
        <dbReference type="Proteomes" id="UP001141259"/>
    </source>
</evidence>
<organism evidence="1 2">
    <name type="scientific">Umezawaea endophytica</name>
    <dbReference type="NCBI Taxonomy" id="1654476"/>
    <lineage>
        <taxon>Bacteria</taxon>
        <taxon>Bacillati</taxon>
        <taxon>Actinomycetota</taxon>
        <taxon>Actinomycetes</taxon>
        <taxon>Pseudonocardiales</taxon>
        <taxon>Pseudonocardiaceae</taxon>
        <taxon>Umezawaea</taxon>
    </lineage>
</organism>
<name>A0A9X2VXL8_9PSEU</name>
<dbReference type="Proteomes" id="UP001141259">
    <property type="component" value="Unassembled WGS sequence"/>
</dbReference>
<dbReference type="EMBL" id="JANYMP010000049">
    <property type="protein sequence ID" value="MCS7484564.1"/>
    <property type="molecule type" value="Genomic_DNA"/>
</dbReference>